<dbReference type="AlphaFoldDB" id="A0A6B0TR22"/>
<reference evidence="6 7" key="1">
    <citation type="submission" date="2019-12" db="EMBL/GenBank/DDBJ databases">
        <title>Strain KN286 was isolated from seawater, which was collected from Caroline Seamount in the tropical western Pacific.</title>
        <authorList>
            <person name="Wang Q."/>
        </authorList>
    </citation>
    <scope>NUCLEOTIDE SEQUENCE [LARGE SCALE GENOMIC DNA]</scope>
    <source>
        <strain evidence="6 7">KN286</strain>
    </source>
</reference>
<dbReference type="GO" id="GO:0050660">
    <property type="term" value="F:flavin adenine dinucleotide binding"/>
    <property type="evidence" value="ECO:0007669"/>
    <property type="project" value="InterPro"/>
</dbReference>
<dbReference type="Gene3D" id="3.30.9.10">
    <property type="entry name" value="D-Amino Acid Oxidase, subunit A, domain 2"/>
    <property type="match status" value="1"/>
</dbReference>
<accession>A0A6B0TR22</accession>
<dbReference type="GO" id="GO:0008115">
    <property type="term" value="F:sarcosine oxidase activity"/>
    <property type="evidence" value="ECO:0007669"/>
    <property type="project" value="TreeGrafter"/>
</dbReference>
<dbReference type="Gene3D" id="3.50.50.60">
    <property type="entry name" value="FAD/NAD(P)-binding domain"/>
    <property type="match status" value="1"/>
</dbReference>
<keyword evidence="4" id="KW-0560">Oxidoreductase</keyword>
<evidence type="ECO:0000256" key="2">
    <source>
        <dbReference type="ARBA" id="ARBA00022630"/>
    </source>
</evidence>
<sequence length="372" mass="40027">MPKAVIAGAGINGLSTAWALVQTGWTVEICESGPLPNPRAASWDRHRLIRPHYAESPGYAARMPDAFAAWDKLWSDLGTSHYVERGILALSRVPGDWTETSRAAFDASGQTYDLLSASEVAERYPMLDPDGVRFGLMTDRGGVLLSDRIIADLIAWLRVRGVTFHDKRPATGVDPASGRLDTVAGPLQGDLAIVATGVGLPALLPPDLDLPLEPRRTVVVYLDPSDDLAALWADAPCWVDLGGTDDLWGMAPVGDIPMKIGYGLHTGPGDPVKGRTVTPADTEAILAAYRGRFRGIDRFTVRETIANFYLMAPDARFLLHHDRRAVWLSADSGHGFKFGPLTGLDVARAAESGTWDATARRMAGLELPGASV</sequence>
<dbReference type="InterPro" id="IPR045170">
    <property type="entry name" value="MTOX"/>
</dbReference>
<keyword evidence="7" id="KW-1185">Reference proteome</keyword>
<evidence type="ECO:0000259" key="5">
    <source>
        <dbReference type="Pfam" id="PF01266"/>
    </source>
</evidence>
<dbReference type="EMBL" id="WUWG01000001">
    <property type="protein sequence ID" value="MXU64198.1"/>
    <property type="molecule type" value="Genomic_DNA"/>
</dbReference>
<dbReference type="PANTHER" id="PTHR10961">
    <property type="entry name" value="PEROXISOMAL SARCOSINE OXIDASE"/>
    <property type="match status" value="1"/>
</dbReference>
<protein>
    <submittedName>
        <fullName evidence="6">FAD-dependent oxidoreductase</fullName>
    </submittedName>
</protein>
<dbReference type="Pfam" id="PF01266">
    <property type="entry name" value="DAO"/>
    <property type="match status" value="1"/>
</dbReference>
<dbReference type="SUPFAM" id="SSF51905">
    <property type="entry name" value="FAD/NAD(P)-binding domain"/>
    <property type="match status" value="1"/>
</dbReference>
<evidence type="ECO:0000256" key="1">
    <source>
        <dbReference type="ARBA" id="ARBA00001974"/>
    </source>
</evidence>
<evidence type="ECO:0000256" key="3">
    <source>
        <dbReference type="ARBA" id="ARBA00022827"/>
    </source>
</evidence>
<evidence type="ECO:0000313" key="6">
    <source>
        <dbReference type="EMBL" id="MXU64198.1"/>
    </source>
</evidence>
<comment type="caution">
    <text evidence="6">The sequence shown here is derived from an EMBL/GenBank/DDBJ whole genome shotgun (WGS) entry which is preliminary data.</text>
</comment>
<keyword evidence="3" id="KW-0274">FAD</keyword>
<dbReference type="RefSeq" id="WP_160851346.1">
    <property type="nucleotide sequence ID" value="NZ_WUWG01000001.1"/>
</dbReference>
<gene>
    <name evidence="6" type="ORF">GSH16_01970</name>
</gene>
<comment type="cofactor">
    <cofactor evidence="1">
        <name>FAD</name>
        <dbReference type="ChEBI" id="CHEBI:57692"/>
    </cofactor>
</comment>
<dbReference type="InterPro" id="IPR036188">
    <property type="entry name" value="FAD/NAD-bd_sf"/>
</dbReference>
<evidence type="ECO:0000313" key="7">
    <source>
        <dbReference type="Proteomes" id="UP000436016"/>
    </source>
</evidence>
<name>A0A6B0TR22_9RHOB</name>
<organism evidence="6 7">
    <name type="scientific">Oceanomicrobium pacificus</name>
    <dbReference type="NCBI Taxonomy" id="2692916"/>
    <lineage>
        <taxon>Bacteria</taxon>
        <taxon>Pseudomonadati</taxon>
        <taxon>Pseudomonadota</taxon>
        <taxon>Alphaproteobacteria</taxon>
        <taxon>Rhodobacterales</taxon>
        <taxon>Paracoccaceae</taxon>
        <taxon>Oceanomicrobium</taxon>
    </lineage>
</organism>
<proteinExistence type="predicted"/>
<keyword evidence="2" id="KW-0285">Flavoprotein</keyword>
<dbReference type="PANTHER" id="PTHR10961:SF46">
    <property type="entry name" value="PEROXISOMAL SARCOSINE OXIDASE"/>
    <property type="match status" value="1"/>
</dbReference>
<dbReference type="Proteomes" id="UP000436016">
    <property type="component" value="Unassembled WGS sequence"/>
</dbReference>
<evidence type="ECO:0000256" key="4">
    <source>
        <dbReference type="ARBA" id="ARBA00023002"/>
    </source>
</evidence>
<feature type="domain" description="FAD dependent oxidoreductase" evidence="5">
    <location>
        <begin position="4"/>
        <end position="348"/>
    </location>
</feature>
<dbReference type="InterPro" id="IPR006076">
    <property type="entry name" value="FAD-dep_OxRdtase"/>
</dbReference>